<dbReference type="Gene3D" id="2.30.30.40">
    <property type="entry name" value="SH3 Domains"/>
    <property type="match status" value="1"/>
</dbReference>
<dbReference type="SUPFAM" id="SSF103657">
    <property type="entry name" value="BAR/IMD domain-like"/>
    <property type="match status" value="1"/>
</dbReference>
<evidence type="ECO:0000313" key="13">
    <source>
        <dbReference type="Proteomes" id="UP001274896"/>
    </source>
</evidence>
<evidence type="ECO:0000256" key="7">
    <source>
        <dbReference type="SAM" id="MobiDB-lite"/>
    </source>
</evidence>
<organism evidence="12 13">
    <name type="scientific">Hemibagrus guttatus</name>
    <dbReference type="NCBI Taxonomy" id="175788"/>
    <lineage>
        <taxon>Eukaryota</taxon>
        <taxon>Metazoa</taxon>
        <taxon>Chordata</taxon>
        <taxon>Craniata</taxon>
        <taxon>Vertebrata</taxon>
        <taxon>Euteleostomi</taxon>
        <taxon>Actinopterygii</taxon>
        <taxon>Neopterygii</taxon>
        <taxon>Teleostei</taxon>
        <taxon>Ostariophysi</taxon>
        <taxon>Siluriformes</taxon>
        <taxon>Bagridae</taxon>
        <taxon>Hemibagrus</taxon>
    </lineage>
</organism>
<keyword evidence="8" id="KW-0472">Membrane</keyword>
<name>A0AAE0UTS7_9TELE</name>
<evidence type="ECO:0008006" key="14">
    <source>
        <dbReference type="Google" id="ProtNLM"/>
    </source>
</evidence>
<keyword evidence="8" id="KW-1133">Transmembrane helix</keyword>
<evidence type="ECO:0000256" key="5">
    <source>
        <dbReference type="PROSITE-ProRule" id="PRU01077"/>
    </source>
</evidence>
<evidence type="ECO:0000256" key="3">
    <source>
        <dbReference type="ARBA" id="ARBA00023054"/>
    </source>
</evidence>
<dbReference type="FunFam" id="1.10.555.10:FF:000026">
    <property type="entry name" value="Rho GTPase activating protein 4"/>
    <property type="match status" value="1"/>
</dbReference>
<evidence type="ECO:0000259" key="9">
    <source>
        <dbReference type="PROSITE" id="PS50002"/>
    </source>
</evidence>
<keyword evidence="1 4" id="KW-0728">SH3 domain</keyword>
<dbReference type="FunFam" id="2.30.30.40:FF:000136">
    <property type="entry name" value="Rho GTPase activating protein 4"/>
    <property type="match status" value="1"/>
</dbReference>
<feature type="coiled-coil region" evidence="6">
    <location>
        <begin position="173"/>
        <end position="208"/>
    </location>
</feature>
<dbReference type="SUPFAM" id="SSF50044">
    <property type="entry name" value="SH3-domain"/>
    <property type="match status" value="1"/>
</dbReference>
<dbReference type="SMART" id="SM00324">
    <property type="entry name" value="RhoGAP"/>
    <property type="match status" value="1"/>
</dbReference>
<dbReference type="PROSITE" id="PS50238">
    <property type="entry name" value="RHOGAP"/>
    <property type="match status" value="1"/>
</dbReference>
<dbReference type="AlphaFoldDB" id="A0AAE0UTS7"/>
<keyword evidence="3 5" id="KW-0175">Coiled coil</keyword>
<feature type="domain" description="Rho-GAP" evidence="10">
    <location>
        <begin position="492"/>
        <end position="677"/>
    </location>
</feature>
<keyword evidence="2" id="KW-0343">GTPase activation</keyword>
<dbReference type="InterPro" id="IPR027267">
    <property type="entry name" value="AH/BAR_dom_sf"/>
</dbReference>
<dbReference type="Pfam" id="PF14604">
    <property type="entry name" value="SH3_9"/>
    <property type="match status" value="1"/>
</dbReference>
<proteinExistence type="predicted"/>
<dbReference type="InterPro" id="IPR051627">
    <property type="entry name" value="SLIT-ROBO_RhoGAP"/>
</dbReference>
<feature type="compositionally biased region" description="Polar residues" evidence="7">
    <location>
        <begin position="790"/>
        <end position="800"/>
    </location>
</feature>
<dbReference type="EMBL" id="JAUCMX010000017">
    <property type="protein sequence ID" value="KAK3518996.1"/>
    <property type="molecule type" value="Genomic_DNA"/>
</dbReference>
<dbReference type="Pfam" id="PF05404">
    <property type="entry name" value="TRAP-delta"/>
    <property type="match status" value="1"/>
</dbReference>
<dbReference type="Proteomes" id="UP001274896">
    <property type="component" value="Unassembled WGS sequence"/>
</dbReference>
<evidence type="ECO:0000313" key="12">
    <source>
        <dbReference type="EMBL" id="KAK3518996.1"/>
    </source>
</evidence>
<dbReference type="PROSITE" id="PS51741">
    <property type="entry name" value="F_BAR"/>
    <property type="match status" value="1"/>
</dbReference>
<keyword evidence="8" id="KW-0812">Transmembrane</keyword>
<dbReference type="InterPro" id="IPR008855">
    <property type="entry name" value="TRAP-delta"/>
</dbReference>
<dbReference type="PROSITE" id="PS50002">
    <property type="entry name" value="SH3"/>
    <property type="match status" value="1"/>
</dbReference>
<sequence length="964" mass="109926">MSSYNVKLRRVGISDYDTQIKEIRNQLSEQLRVFDSHVEQKTQVLQDLNDYLRRRGEIEGEYARSLDKLADRFASKTKKKESSSESVLKCWQELLIQTRHESKDHNTLSENYGTTLPQQLSRCLELVQRLAKKSKDISSQLQDGLLKLTAELQTTLKTYSLYHTEYLSAEGKLKEATKQEEKQKQSAAKKMERLIEKRQCKVQETQLKCTKARNDYLLNLEAANVSMHKYYLQDLSALIDFSDLGFHQSVSQVLQYYLSSRSQAHQNLGSGLQQLGNTISVLDQNQDRDTLIQAHDVAFCMPLRFQYQPHEGDQVCEVRADFEVKSELYTRFLQLQTRVNTVTAENEELSKMLQQSHAALLECITEDIFRSEHSTSQSLENISEASSSKFNQARRRSNLHETESSYYMKFKEHLTNGLIISKLQAKHDLLEVAIQKARTVDGQHHGDLDLLLSQWSLVNRCYISRIRMCSRRSVRHRKHQHSNQISQKPFSRDMFSYIQDSGEPVPLVVESCVRFINLRGLHHEGIFRVPGSQLEVNRLRDLFEKGEDPLDEEICDLDSVAGVLKLYFRGMENPLFPKDSYEQLMECGRIEDESEKVAQLRSIILCYPPPLVVVMRYLFAFLHHVSQYSDENMMQPYNLAVCFGPSLIRGPEDADAVTLQHINALVKTIIIQHESIFPSQNELEGPVYETCMTLEPDDIEATTEESEVEPDMSPNKEVKEELEGVALFDYTARSSAELSFQKGGRLRLYSRASSDWWRGEIDGSKGLIPNKYISVPSMEGGPENKERHNTGGQAEEQSTQTRYSLNVQRVQVPGESCLNPVITPSTYTTNDAVISSESVFIVELSLSCANGAQSVALYADVNGRQFPVTRGQDVGKYQVSWSLPHKQASSGTYQVKFFDEESYSALRKAQRNNEDVDTIKPLFSVDVDHRGAWNGPWVSTEVLAAALGILVYYFAFSAKSTIQA</sequence>
<evidence type="ECO:0000259" key="11">
    <source>
        <dbReference type="PROSITE" id="PS51741"/>
    </source>
</evidence>
<dbReference type="GO" id="GO:0005096">
    <property type="term" value="F:GTPase activator activity"/>
    <property type="evidence" value="ECO:0007669"/>
    <property type="project" value="UniProtKB-KW"/>
</dbReference>
<dbReference type="SMART" id="SM00055">
    <property type="entry name" value="FCH"/>
    <property type="match status" value="1"/>
</dbReference>
<evidence type="ECO:0000256" key="6">
    <source>
        <dbReference type="SAM" id="Coils"/>
    </source>
</evidence>
<dbReference type="GO" id="GO:0005783">
    <property type="term" value="C:endoplasmic reticulum"/>
    <property type="evidence" value="ECO:0007669"/>
    <property type="project" value="InterPro"/>
</dbReference>
<feature type="region of interest" description="Disordered" evidence="7">
    <location>
        <begin position="775"/>
        <end position="800"/>
    </location>
</feature>
<feature type="transmembrane region" description="Helical" evidence="8">
    <location>
        <begin position="937"/>
        <end position="956"/>
    </location>
</feature>
<dbReference type="InterPro" id="IPR000198">
    <property type="entry name" value="RhoGAP_dom"/>
</dbReference>
<dbReference type="GO" id="GO:0007165">
    <property type="term" value="P:signal transduction"/>
    <property type="evidence" value="ECO:0007669"/>
    <property type="project" value="InterPro"/>
</dbReference>
<accession>A0AAE0UTS7</accession>
<dbReference type="InterPro" id="IPR031160">
    <property type="entry name" value="F_BAR_dom"/>
</dbReference>
<gene>
    <name evidence="12" type="ORF">QTP70_016192</name>
</gene>
<dbReference type="Pfam" id="PF00611">
    <property type="entry name" value="FCH"/>
    <property type="match status" value="1"/>
</dbReference>
<dbReference type="Gene3D" id="1.10.555.10">
    <property type="entry name" value="Rho GTPase activation protein"/>
    <property type="match status" value="1"/>
</dbReference>
<evidence type="ECO:0000256" key="8">
    <source>
        <dbReference type="SAM" id="Phobius"/>
    </source>
</evidence>
<dbReference type="PANTHER" id="PTHR14166">
    <property type="entry name" value="SLIT-ROBO RHO GTPASE ACTIVATING PROTEIN"/>
    <property type="match status" value="1"/>
</dbReference>
<protein>
    <recommendedName>
        <fullName evidence="14">Signal sequence receptor subunit delta</fullName>
    </recommendedName>
</protein>
<dbReference type="SMART" id="SM00326">
    <property type="entry name" value="SH3"/>
    <property type="match status" value="1"/>
</dbReference>
<reference evidence="12" key="1">
    <citation type="submission" date="2023-06" db="EMBL/GenBank/DDBJ databases">
        <title>Male Hemibagrus guttatus genome.</title>
        <authorList>
            <person name="Bian C."/>
        </authorList>
    </citation>
    <scope>NUCLEOTIDE SEQUENCE</scope>
    <source>
        <strain evidence="12">Male_cb2023</strain>
        <tissue evidence="12">Muscle</tissue>
    </source>
</reference>
<dbReference type="Gene3D" id="1.20.1270.60">
    <property type="entry name" value="Arfaptin homology (AH) domain/BAR domain"/>
    <property type="match status" value="1"/>
</dbReference>
<evidence type="ECO:0000256" key="4">
    <source>
        <dbReference type="PROSITE-ProRule" id="PRU00192"/>
    </source>
</evidence>
<feature type="domain" description="F-BAR" evidence="11">
    <location>
        <begin position="18"/>
        <end position="287"/>
    </location>
</feature>
<keyword evidence="13" id="KW-1185">Reference proteome</keyword>
<dbReference type="InterPro" id="IPR001452">
    <property type="entry name" value="SH3_domain"/>
</dbReference>
<dbReference type="InterPro" id="IPR001060">
    <property type="entry name" value="FCH_dom"/>
</dbReference>
<evidence type="ECO:0000256" key="1">
    <source>
        <dbReference type="ARBA" id="ARBA00022443"/>
    </source>
</evidence>
<dbReference type="InterPro" id="IPR008936">
    <property type="entry name" value="Rho_GTPase_activation_prot"/>
</dbReference>
<evidence type="ECO:0000256" key="2">
    <source>
        <dbReference type="ARBA" id="ARBA00022468"/>
    </source>
</evidence>
<dbReference type="CDD" id="cd07656">
    <property type="entry name" value="F-BAR_srGAP"/>
    <property type="match status" value="1"/>
</dbReference>
<feature type="domain" description="SH3" evidence="9">
    <location>
        <begin position="719"/>
        <end position="778"/>
    </location>
</feature>
<dbReference type="InterPro" id="IPR036028">
    <property type="entry name" value="SH3-like_dom_sf"/>
</dbReference>
<dbReference type="Pfam" id="PF00620">
    <property type="entry name" value="RhoGAP"/>
    <property type="match status" value="1"/>
</dbReference>
<evidence type="ECO:0000259" key="10">
    <source>
        <dbReference type="PROSITE" id="PS50238"/>
    </source>
</evidence>
<comment type="caution">
    <text evidence="12">The sequence shown here is derived from an EMBL/GenBank/DDBJ whole genome shotgun (WGS) entry which is preliminary data.</text>
</comment>
<dbReference type="SUPFAM" id="SSF48350">
    <property type="entry name" value="GTPase activation domain, GAP"/>
    <property type="match status" value="1"/>
</dbReference>
<dbReference type="GO" id="GO:0016020">
    <property type="term" value="C:membrane"/>
    <property type="evidence" value="ECO:0007669"/>
    <property type="project" value="InterPro"/>
</dbReference>